<evidence type="ECO:0000256" key="4">
    <source>
        <dbReference type="ARBA" id="ARBA00022806"/>
    </source>
</evidence>
<keyword evidence="3" id="KW-0378">Hydrolase</keyword>
<evidence type="ECO:0000256" key="1">
    <source>
        <dbReference type="ARBA" id="ARBA00007913"/>
    </source>
</evidence>
<dbReference type="InterPro" id="IPR041677">
    <property type="entry name" value="DNA2/NAM7_AAA_11"/>
</dbReference>
<keyword evidence="5" id="KW-0067">ATP-binding</keyword>
<dbReference type="InterPro" id="IPR050534">
    <property type="entry name" value="Coronavir_polyprotein_1ab"/>
</dbReference>
<organism evidence="8 9">
    <name type="scientific">Robertmurraya mangrovi</name>
    <dbReference type="NCBI Taxonomy" id="3098077"/>
    <lineage>
        <taxon>Bacteria</taxon>
        <taxon>Bacillati</taxon>
        <taxon>Bacillota</taxon>
        <taxon>Bacilli</taxon>
        <taxon>Bacillales</taxon>
        <taxon>Bacillaceae</taxon>
        <taxon>Robertmurraya</taxon>
    </lineage>
</organism>
<evidence type="ECO:0000256" key="2">
    <source>
        <dbReference type="ARBA" id="ARBA00022741"/>
    </source>
</evidence>
<dbReference type="InterPro" id="IPR041679">
    <property type="entry name" value="DNA2/NAM7-like_C"/>
</dbReference>
<comment type="similarity">
    <text evidence="1">Belongs to the DNA2/NAM7 helicase family.</text>
</comment>
<dbReference type="InterPro" id="IPR027417">
    <property type="entry name" value="P-loop_NTPase"/>
</dbReference>
<feature type="domain" description="DNA2/NAM7 helicase helicase" evidence="6">
    <location>
        <begin position="158"/>
        <end position="367"/>
    </location>
</feature>
<evidence type="ECO:0000259" key="6">
    <source>
        <dbReference type="Pfam" id="PF13086"/>
    </source>
</evidence>
<keyword evidence="2" id="KW-0547">Nucleotide-binding</keyword>
<dbReference type="InterPro" id="IPR047187">
    <property type="entry name" value="SF1_C_Upf1"/>
</dbReference>
<evidence type="ECO:0000256" key="5">
    <source>
        <dbReference type="ARBA" id="ARBA00022840"/>
    </source>
</evidence>
<dbReference type="EMBL" id="JAXOFX010000017">
    <property type="protein sequence ID" value="MDZ5473864.1"/>
    <property type="molecule type" value="Genomic_DNA"/>
</dbReference>
<dbReference type="CDD" id="cd18808">
    <property type="entry name" value="SF1_C_Upf1"/>
    <property type="match status" value="1"/>
</dbReference>
<dbReference type="PANTHER" id="PTHR43788">
    <property type="entry name" value="DNA2/NAM7 HELICASE FAMILY MEMBER"/>
    <property type="match status" value="1"/>
</dbReference>
<name>A0ABU5J370_9BACI</name>
<evidence type="ECO:0000313" key="9">
    <source>
        <dbReference type="Proteomes" id="UP001290455"/>
    </source>
</evidence>
<dbReference type="PANTHER" id="PTHR43788:SF8">
    <property type="entry name" value="DNA-BINDING PROTEIN SMUBP-2"/>
    <property type="match status" value="1"/>
</dbReference>
<proteinExistence type="inferred from homology"/>
<keyword evidence="9" id="KW-1185">Reference proteome</keyword>
<evidence type="ECO:0000313" key="8">
    <source>
        <dbReference type="EMBL" id="MDZ5473864.1"/>
    </source>
</evidence>
<feature type="domain" description="DNA2/NAM7 helicase-like C-terminal" evidence="7">
    <location>
        <begin position="397"/>
        <end position="582"/>
    </location>
</feature>
<dbReference type="Pfam" id="PF13087">
    <property type="entry name" value="AAA_12"/>
    <property type="match status" value="1"/>
</dbReference>
<accession>A0ABU5J370</accession>
<dbReference type="Pfam" id="PF13086">
    <property type="entry name" value="AAA_11"/>
    <property type="match status" value="1"/>
</dbReference>
<dbReference type="Gene3D" id="3.40.50.300">
    <property type="entry name" value="P-loop containing nucleotide triphosphate hydrolases"/>
    <property type="match status" value="2"/>
</dbReference>
<dbReference type="RefSeq" id="WP_322448157.1">
    <property type="nucleotide sequence ID" value="NZ_JAXOFX010000017.1"/>
</dbReference>
<reference evidence="8 9" key="1">
    <citation type="submission" date="2023-11" db="EMBL/GenBank/DDBJ databases">
        <title>Bacillus jintuensis, isolated from a mudflat on the Beibu Gulf coast.</title>
        <authorList>
            <person name="Li M."/>
        </authorList>
    </citation>
    <scope>NUCLEOTIDE SEQUENCE [LARGE SCALE GENOMIC DNA]</scope>
    <source>
        <strain evidence="8 9">31A1R</strain>
    </source>
</reference>
<keyword evidence="4" id="KW-0347">Helicase</keyword>
<evidence type="ECO:0000256" key="3">
    <source>
        <dbReference type="ARBA" id="ARBA00022801"/>
    </source>
</evidence>
<evidence type="ECO:0000259" key="7">
    <source>
        <dbReference type="Pfam" id="PF13087"/>
    </source>
</evidence>
<dbReference type="Proteomes" id="UP001290455">
    <property type="component" value="Unassembled WGS sequence"/>
</dbReference>
<sequence length="742" mass="85100">MISISLLLKKWQKALQVEIMHLKKFGSNKYRVSNGRLMIRDGLFLYFFDVHNPVRIPNGSNVRMQWGSLKVNGRLLSSEGSNIIIELEQNLGDMLSEAIILHDPWELLDELFERLEEIKENKQKRRRIKRLMDPSMPIKHPTDKITSNVHELILRSKYNPVTYVWGPPGTGKTYTLARVVANHYFKGKRVLVLAQSNQAVDVLMKEISSFVETKGRFREGDLIRYGAKVSDSSFQSLSTSGLIEKKHPDLASQKNELLEERKLIKLDLTKSFSKRDSEQLLEIEKKLSSVLDKIRLKEIELVKDAEIVGATLAKAATDPLLYEDEFDYIVLDEASMAFVPQVAFATSLGKRAIVCGDFKQLPPIASSRHQLVDEWLREDIYHRSGVIDHLGEKQLHPHLFLLKEQRRMHPDISAFTNKHIYHSLVGDHSSVKQSRESIVARSPFMDQAAILLDTSYTGEHCMSDKSTNSRVNLWQLLLSFQLIHEAFKGGNRSIGYVTPYRAQAELMELILGDLYKNELLEADIIAATVHRFQGSERDVMVFDSVDSYPQERPGMLLIGKDSDRLLNVAITRTRGKFIHVSDTHFTKDKIFYSKTYRKLVEHQLQEKQVIWPREIGSWIKNPHPRLRWMHAKKLEEVTKDIQSAKKSIIASLPKGNLVSPDWIQLLNDRAPGVELVIISQEVVHSIKANEYMEKSFPFPFILVDKRFLWLGMPLESAKGVLPPFVSARIDSHLLADYLLSQI</sequence>
<dbReference type="SUPFAM" id="SSF52540">
    <property type="entry name" value="P-loop containing nucleoside triphosphate hydrolases"/>
    <property type="match status" value="1"/>
</dbReference>
<protein>
    <submittedName>
        <fullName evidence="8">AAA domain-containing protein</fullName>
    </submittedName>
</protein>
<comment type="caution">
    <text evidence="8">The sequence shown here is derived from an EMBL/GenBank/DDBJ whole genome shotgun (WGS) entry which is preliminary data.</text>
</comment>
<gene>
    <name evidence="8" type="ORF">SM124_19270</name>
</gene>